<protein>
    <recommendedName>
        <fullName evidence="4">DUF5709 domain-containing protein</fullName>
    </recommendedName>
</protein>
<proteinExistence type="predicted"/>
<keyword evidence="3" id="KW-1185">Reference proteome</keyword>
<evidence type="ECO:0000313" key="3">
    <source>
        <dbReference type="Proteomes" id="UP000239322"/>
    </source>
</evidence>
<feature type="compositionally biased region" description="Basic and acidic residues" evidence="1">
    <location>
        <begin position="10"/>
        <end position="34"/>
    </location>
</feature>
<organism evidence="2 3">
    <name type="scientific">Streptomyces solincola</name>
    <dbReference type="NCBI Taxonomy" id="2100817"/>
    <lineage>
        <taxon>Bacteria</taxon>
        <taxon>Bacillati</taxon>
        <taxon>Actinomycetota</taxon>
        <taxon>Actinomycetes</taxon>
        <taxon>Kitasatosporales</taxon>
        <taxon>Streptomycetaceae</taxon>
        <taxon>Streptomyces</taxon>
    </lineage>
</organism>
<feature type="region of interest" description="Disordered" evidence="1">
    <location>
        <begin position="1"/>
        <end position="87"/>
    </location>
</feature>
<sequence length="87" mass="9423">MTIDPTDAETFDRNEAEEAAARAEEESAAGREEATALEAPEADVAEQRAELQQRADDPLTGVDPSTANEADAVEQTRLVGQDDDDYR</sequence>
<accession>A0A2S9PUD4</accession>
<dbReference type="OrthoDB" id="3398488at2"/>
<evidence type="ECO:0008006" key="4">
    <source>
        <dbReference type="Google" id="ProtNLM"/>
    </source>
</evidence>
<dbReference type="EMBL" id="PVLV01000256">
    <property type="protein sequence ID" value="PRH78024.1"/>
    <property type="molecule type" value="Genomic_DNA"/>
</dbReference>
<evidence type="ECO:0000313" key="2">
    <source>
        <dbReference type="EMBL" id="PRH78024.1"/>
    </source>
</evidence>
<reference evidence="2 3" key="1">
    <citation type="submission" date="2018-03" db="EMBL/GenBank/DDBJ databases">
        <title>Novel Streptomyces sp. from soil.</title>
        <authorList>
            <person name="Tan G.Y.A."/>
            <person name="Lee Z.Y."/>
        </authorList>
    </citation>
    <scope>NUCLEOTIDE SEQUENCE [LARGE SCALE GENOMIC DNA]</scope>
    <source>
        <strain evidence="2 3">ST5x</strain>
    </source>
</reference>
<comment type="caution">
    <text evidence="2">The sequence shown here is derived from an EMBL/GenBank/DDBJ whole genome shotgun (WGS) entry which is preliminary data.</text>
</comment>
<name>A0A2S9PUD4_9ACTN</name>
<dbReference type="Proteomes" id="UP000239322">
    <property type="component" value="Unassembled WGS sequence"/>
</dbReference>
<evidence type="ECO:0000256" key="1">
    <source>
        <dbReference type="SAM" id="MobiDB-lite"/>
    </source>
</evidence>
<dbReference type="AlphaFoldDB" id="A0A2S9PUD4"/>
<feature type="compositionally biased region" description="Basic and acidic residues" evidence="1">
    <location>
        <begin position="45"/>
        <end position="57"/>
    </location>
</feature>
<gene>
    <name evidence="2" type="ORF">C6N75_17200</name>
</gene>